<dbReference type="RefSeq" id="WP_242020965.1">
    <property type="nucleotide sequence ID" value="NZ_CBCSDC010000062.1"/>
</dbReference>
<gene>
    <name evidence="2" type="ORF">IQ19_02450</name>
</gene>
<evidence type="ECO:0000259" key="1">
    <source>
        <dbReference type="Pfam" id="PF13391"/>
    </source>
</evidence>
<organism evidence="2 3">
    <name type="scientific">Cytobacillus oceanisediminis</name>
    <dbReference type="NCBI Taxonomy" id="665099"/>
    <lineage>
        <taxon>Bacteria</taxon>
        <taxon>Bacillati</taxon>
        <taxon>Bacillota</taxon>
        <taxon>Bacilli</taxon>
        <taxon>Bacillales</taxon>
        <taxon>Bacillaceae</taxon>
        <taxon>Cytobacillus</taxon>
    </lineage>
</organism>
<keyword evidence="3" id="KW-1185">Reference proteome</keyword>
<name>A0A562JWY4_9BACI</name>
<feature type="domain" description="HNH nuclease" evidence="1">
    <location>
        <begin position="23"/>
        <end position="75"/>
    </location>
</feature>
<dbReference type="AlphaFoldDB" id="A0A562JWY4"/>
<dbReference type="Pfam" id="PF13391">
    <property type="entry name" value="HNH_2"/>
    <property type="match status" value="1"/>
</dbReference>
<sequence>MFVKSRIGQTIFKKALLEKEEKCKICGVTDVRFLMASHKKPRSQSNNRERLDVNNGLLLCPNHDALIDKGYISFDGDGTILVSESIDMDTKVFLNIYEKQQHYMEWHREYKYKK</sequence>
<dbReference type="GO" id="GO:0004519">
    <property type="term" value="F:endonuclease activity"/>
    <property type="evidence" value="ECO:0007669"/>
    <property type="project" value="UniProtKB-KW"/>
</dbReference>
<evidence type="ECO:0000313" key="2">
    <source>
        <dbReference type="EMBL" id="TWH87495.1"/>
    </source>
</evidence>
<dbReference type="InterPro" id="IPR003615">
    <property type="entry name" value="HNH_nuc"/>
</dbReference>
<reference evidence="2 3" key="1">
    <citation type="journal article" date="2015" name="Stand. Genomic Sci.">
        <title>Genomic Encyclopedia of Bacterial and Archaeal Type Strains, Phase III: the genomes of soil and plant-associated and newly described type strains.</title>
        <authorList>
            <person name="Whitman W.B."/>
            <person name="Woyke T."/>
            <person name="Klenk H.P."/>
            <person name="Zhou Y."/>
            <person name="Lilburn T.G."/>
            <person name="Beck B.J."/>
            <person name="De Vos P."/>
            <person name="Vandamme P."/>
            <person name="Eisen J.A."/>
            <person name="Garrity G."/>
            <person name="Hugenholtz P."/>
            <person name="Kyrpides N.C."/>
        </authorList>
    </citation>
    <scope>NUCLEOTIDE SEQUENCE [LARGE SCALE GENOMIC DNA]</scope>
    <source>
        <strain evidence="2 3">CGMCC 1.10115</strain>
    </source>
</reference>
<comment type="caution">
    <text evidence="2">The sequence shown here is derived from an EMBL/GenBank/DDBJ whole genome shotgun (WGS) entry which is preliminary data.</text>
</comment>
<keyword evidence="2" id="KW-0378">Hydrolase</keyword>
<keyword evidence="2" id="KW-0255">Endonuclease</keyword>
<dbReference type="EMBL" id="VLKI01000005">
    <property type="protein sequence ID" value="TWH87495.1"/>
    <property type="molecule type" value="Genomic_DNA"/>
</dbReference>
<evidence type="ECO:0000313" key="3">
    <source>
        <dbReference type="Proteomes" id="UP000318667"/>
    </source>
</evidence>
<dbReference type="Proteomes" id="UP000318667">
    <property type="component" value="Unassembled WGS sequence"/>
</dbReference>
<dbReference type="GeneID" id="65403634"/>
<accession>A0A562JWY4</accession>
<proteinExistence type="predicted"/>
<protein>
    <submittedName>
        <fullName evidence="2">HNH endonuclease</fullName>
    </submittedName>
</protein>
<keyword evidence="2" id="KW-0540">Nuclease</keyword>